<evidence type="ECO:0000313" key="4">
    <source>
        <dbReference type="Proteomes" id="UP000190121"/>
    </source>
</evidence>
<dbReference type="SMART" id="SM00028">
    <property type="entry name" value="TPR"/>
    <property type="match status" value="6"/>
</dbReference>
<organism evidence="3 4">
    <name type="scientific">Porphyromonas circumdentaria</name>
    <dbReference type="NCBI Taxonomy" id="29524"/>
    <lineage>
        <taxon>Bacteria</taxon>
        <taxon>Pseudomonadati</taxon>
        <taxon>Bacteroidota</taxon>
        <taxon>Bacteroidia</taxon>
        <taxon>Bacteroidales</taxon>
        <taxon>Porphyromonadaceae</taxon>
        <taxon>Porphyromonas</taxon>
    </lineage>
</organism>
<dbReference type="InterPro" id="IPR019734">
    <property type="entry name" value="TPR_rpt"/>
</dbReference>
<dbReference type="EMBL" id="FUXE01000001">
    <property type="protein sequence ID" value="SJZ42113.1"/>
    <property type="molecule type" value="Genomic_DNA"/>
</dbReference>
<keyword evidence="1" id="KW-0802">TPR repeat</keyword>
<feature type="non-terminal residue" evidence="3">
    <location>
        <position position="539"/>
    </location>
</feature>
<keyword evidence="2" id="KW-0175">Coiled coil</keyword>
<dbReference type="Gene3D" id="1.25.40.10">
    <property type="entry name" value="Tetratricopeptide repeat domain"/>
    <property type="match status" value="2"/>
</dbReference>
<evidence type="ECO:0000256" key="1">
    <source>
        <dbReference type="PROSITE-ProRule" id="PRU00339"/>
    </source>
</evidence>
<feature type="coiled-coil region" evidence="2">
    <location>
        <begin position="143"/>
        <end position="170"/>
    </location>
</feature>
<dbReference type="PANTHER" id="PTHR19959">
    <property type="entry name" value="KINESIN LIGHT CHAIN"/>
    <property type="match status" value="1"/>
</dbReference>
<evidence type="ECO:0000256" key="2">
    <source>
        <dbReference type="SAM" id="Coils"/>
    </source>
</evidence>
<feature type="repeat" description="TPR" evidence="1">
    <location>
        <begin position="493"/>
        <end position="526"/>
    </location>
</feature>
<keyword evidence="4" id="KW-1185">Reference proteome</keyword>
<gene>
    <name evidence="3" type="ORF">SAMN02745171_00055</name>
</gene>
<dbReference type="PANTHER" id="PTHR19959:SF119">
    <property type="entry name" value="FUNGAL LIPASE-LIKE DOMAIN-CONTAINING PROTEIN"/>
    <property type="match status" value="1"/>
</dbReference>
<name>A0A1T4KIE2_9PORP</name>
<dbReference type="PROSITE" id="PS50005">
    <property type="entry name" value="TPR"/>
    <property type="match status" value="2"/>
</dbReference>
<dbReference type="STRING" id="29524.SAMN02745171_00055"/>
<proteinExistence type="predicted"/>
<dbReference type="Pfam" id="PF00515">
    <property type="entry name" value="TPR_1"/>
    <property type="match status" value="1"/>
</dbReference>
<feature type="coiled-coil region" evidence="2">
    <location>
        <begin position="233"/>
        <end position="277"/>
    </location>
</feature>
<sequence length="539" mass="61111">MYLKPNISYMIRFLLLLLSLWSVMAYGQQIPLKGIVTVQNSRVNTGKTEYVSEASISHPNAKPTATDSRGAFTLQILRLKSGAQTAIEVKPTGRYKDYIVVDEQLIKDITLGRTTPISICIQDRRILEEREKRLIAVTVKKQNEIRERKIAELNKRIAALEEANDYANEQYQKSIDSLTLLANDKGQAIKRIREYAKDMVLINLDEADSIYRRAYQFFEEGELDSVASYLRRHINFEEESKQIQQQLREARDKKSLARELDGQADQQLANAEGAQAQLLKKLLLAAKASAELYNYNEAIQYYEQALALAPEDISTMWKYAVYLQEIKEPQKSLHYLLTIKKRLEKDPKTSPGAWGEILRTLGGVSDDLRDYKAGQDYLAQALVIYEKLVSENPKVYLPDLVMSLNNLGANYNAQKYYVNASVCVSRAIAIYEQLATESPKVYLPNLAAGLNNQGINYSDQKDYAKASARYSRAIAIREQLASENPKVYLPDLASSLNNLGANYSYQKDYTKAAECYSRAIAIREQLASENPKVYLPDLA</sequence>
<reference evidence="4" key="1">
    <citation type="submission" date="2017-02" db="EMBL/GenBank/DDBJ databases">
        <authorList>
            <person name="Varghese N."/>
            <person name="Submissions S."/>
        </authorList>
    </citation>
    <scope>NUCLEOTIDE SEQUENCE [LARGE SCALE GENOMIC DNA]</scope>
    <source>
        <strain evidence="4">ATCC 51356</strain>
    </source>
</reference>
<evidence type="ECO:0000313" key="3">
    <source>
        <dbReference type="EMBL" id="SJZ42113.1"/>
    </source>
</evidence>
<dbReference type="AlphaFoldDB" id="A0A1T4KIE2"/>
<protein>
    <submittedName>
        <fullName evidence="3">Tetratricopeptide repeat-containing protein</fullName>
    </submittedName>
</protein>
<accession>A0A1T4KIE2</accession>
<dbReference type="InterPro" id="IPR011990">
    <property type="entry name" value="TPR-like_helical_dom_sf"/>
</dbReference>
<dbReference type="Proteomes" id="UP000190121">
    <property type="component" value="Unassembled WGS sequence"/>
</dbReference>
<feature type="repeat" description="TPR" evidence="1">
    <location>
        <begin position="279"/>
        <end position="312"/>
    </location>
</feature>
<dbReference type="SUPFAM" id="SSF48452">
    <property type="entry name" value="TPR-like"/>
    <property type="match status" value="2"/>
</dbReference>